<feature type="signal peptide" evidence="4">
    <location>
        <begin position="1"/>
        <end position="22"/>
    </location>
</feature>
<gene>
    <name evidence="6" type="ORF">SY85_24515</name>
</gene>
<reference evidence="7" key="1">
    <citation type="submission" date="2015-01" db="EMBL/GenBank/DDBJ databases">
        <title>Flavisolibacter sp./LCS9/ whole genome sequencing.</title>
        <authorList>
            <person name="Kim M.K."/>
            <person name="Srinivasan S."/>
            <person name="Lee J.-J."/>
        </authorList>
    </citation>
    <scope>NUCLEOTIDE SEQUENCE [LARGE SCALE GENOMIC DNA]</scope>
    <source>
        <strain evidence="7">LCS9</strain>
    </source>
</reference>
<comment type="subcellular location">
    <subcellularLocation>
        <location evidence="1">Cell outer membrane</location>
    </subcellularLocation>
</comment>
<reference evidence="6 7" key="2">
    <citation type="journal article" date="2016" name="Int. J. Syst. Evol. Microbiol.">
        <title>Flavisolibacter tropicus sp. nov., isolated from tropical soil.</title>
        <authorList>
            <person name="Lee J.J."/>
            <person name="Kang M.S."/>
            <person name="Kim G.S."/>
            <person name="Lee C.S."/>
            <person name="Lim S."/>
            <person name="Lee J."/>
            <person name="Roh S.H."/>
            <person name="Kang H."/>
            <person name="Ha J.M."/>
            <person name="Bae S."/>
            <person name="Jung H.Y."/>
            <person name="Kim M.K."/>
        </authorList>
    </citation>
    <scope>NUCLEOTIDE SEQUENCE [LARGE SCALE GENOMIC DNA]</scope>
    <source>
        <strain evidence="6 7">LCS9</strain>
    </source>
</reference>
<dbReference type="SUPFAM" id="SSF49452">
    <property type="entry name" value="Starch-binding domain-like"/>
    <property type="match status" value="1"/>
</dbReference>
<dbReference type="EMBL" id="CP011390">
    <property type="protein sequence ID" value="ANE53164.1"/>
    <property type="molecule type" value="Genomic_DNA"/>
</dbReference>
<dbReference type="InterPro" id="IPR041700">
    <property type="entry name" value="OMP_b-brl_3"/>
</dbReference>
<keyword evidence="6" id="KW-0675">Receptor</keyword>
<dbReference type="Pfam" id="PF13620">
    <property type="entry name" value="CarboxypepD_reg"/>
    <property type="match status" value="1"/>
</dbReference>
<dbReference type="InterPro" id="IPR037066">
    <property type="entry name" value="Plug_dom_sf"/>
</dbReference>
<keyword evidence="7" id="KW-1185">Reference proteome</keyword>
<sequence>MRKKCLLIFTLITIFFTHIASAQNGSLIGKLIDEKGVAIGYANIALLKATDTTFVTGVLSSKEGSFVLKTPAAGSYILRFSAIGFSETKTAAFDVAADFNKDFGTVILKQETKTLQEVSVTALRPTITQLADRMVVNVEGTAMAASSNAFTALSKSPGVFIDQDGNIQLNGRAGVTVMLNGKLTYLSARDLRTMLEGMSAENIKNIEIITNPSAKYDAEGSSGILNINLKKYDRSGMNGSLYSGYTYNGKQHGYTAGGNINYNNGAWNTFLNLDFAHRVGGREATFTRVFYGTNQTTYFDQIATGNFMAEGPPTIRLGVDYNLNSNHSIGVMGYFNTNTLEADFLTNTFIGNTPKQPFQYIDADNYTHNTYTNGTANLHYQGKLDTFGTTLSSDLDFVKITNRGYSNYYNYFTDLNNNQNTTDFLYTNLPNGFDIYSGKIDFVHPITKSHKMEAGVKASHVVSDNDSRFYFNNNGLVLDPLRTNHFNYKENIYAAYVNYNGTLSKRFTLQAGLRAEQTKSTGISYTTGRVDERDYLDFFPSLFLQQKVNDNYGINYSYSRRLSRPNYGNLNPFKAYRDPYTWYEGNPYLRPQYTNVFSLAQTFKKVYSLTLSYQRTKDVMAEIPILDVDNSTTIYTTGNVNDGHSASLSGVGPLKISKKWDSQNTILLAYNKFSMQSNNGQLENDQLFYMFQSNHTIQLPKDIRMELNLLYRGPAASGLYHMAAMHRVDIAFKKSFLNKKIDLSINANDLFKGFRFYWTTDINGNINEFDQYFRFRSIGATIRYNFSKGKKINVKQRNSSVDEVNRT</sequence>
<dbReference type="PANTHER" id="PTHR40980">
    <property type="entry name" value="PLUG DOMAIN-CONTAINING PROTEIN"/>
    <property type="match status" value="1"/>
</dbReference>
<dbReference type="Gene3D" id="2.170.130.10">
    <property type="entry name" value="TonB-dependent receptor, plug domain"/>
    <property type="match status" value="1"/>
</dbReference>
<evidence type="ECO:0000259" key="5">
    <source>
        <dbReference type="Pfam" id="PF14905"/>
    </source>
</evidence>
<evidence type="ECO:0000313" key="6">
    <source>
        <dbReference type="EMBL" id="ANE53164.1"/>
    </source>
</evidence>
<proteinExistence type="predicted"/>
<evidence type="ECO:0000256" key="4">
    <source>
        <dbReference type="SAM" id="SignalP"/>
    </source>
</evidence>
<keyword evidence="4" id="KW-0732">Signal</keyword>
<accession>A0A172U215</accession>
<dbReference type="RefSeq" id="WP_066408956.1">
    <property type="nucleotide sequence ID" value="NZ_CP011390.1"/>
</dbReference>
<evidence type="ECO:0000256" key="3">
    <source>
        <dbReference type="ARBA" id="ARBA00023237"/>
    </source>
</evidence>
<dbReference type="InterPro" id="IPR036942">
    <property type="entry name" value="Beta-barrel_TonB_sf"/>
</dbReference>
<evidence type="ECO:0000256" key="2">
    <source>
        <dbReference type="ARBA" id="ARBA00023136"/>
    </source>
</evidence>
<feature type="chain" id="PRO_5008001563" evidence="4">
    <location>
        <begin position="23"/>
        <end position="807"/>
    </location>
</feature>
<dbReference type="SUPFAM" id="SSF56935">
    <property type="entry name" value="Porins"/>
    <property type="match status" value="1"/>
</dbReference>
<dbReference type="OrthoDB" id="905812at2"/>
<protein>
    <submittedName>
        <fullName evidence="6">TonB-dependent receptor</fullName>
    </submittedName>
</protein>
<evidence type="ECO:0000256" key="1">
    <source>
        <dbReference type="ARBA" id="ARBA00004442"/>
    </source>
</evidence>
<evidence type="ECO:0000313" key="7">
    <source>
        <dbReference type="Proteomes" id="UP000077177"/>
    </source>
</evidence>
<dbReference type="Pfam" id="PF14905">
    <property type="entry name" value="OMP_b-brl_3"/>
    <property type="match status" value="1"/>
</dbReference>
<dbReference type="STRING" id="1492898.SY85_24515"/>
<dbReference type="GO" id="GO:0030246">
    <property type="term" value="F:carbohydrate binding"/>
    <property type="evidence" value="ECO:0007669"/>
    <property type="project" value="InterPro"/>
</dbReference>
<dbReference type="Gene3D" id="2.40.170.20">
    <property type="entry name" value="TonB-dependent receptor, beta-barrel domain"/>
    <property type="match status" value="1"/>
</dbReference>
<dbReference type="PANTHER" id="PTHR40980:SF4">
    <property type="entry name" value="TONB-DEPENDENT RECEPTOR-LIKE BETA-BARREL DOMAIN-CONTAINING PROTEIN"/>
    <property type="match status" value="1"/>
</dbReference>
<dbReference type="AlphaFoldDB" id="A0A172U215"/>
<organism evidence="6 7">
    <name type="scientific">Flavisolibacter tropicus</name>
    <dbReference type="NCBI Taxonomy" id="1492898"/>
    <lineage>
        <taxon>Bacteria</taxon>
        <taxon>Pseudomonadati</taxon>
        <taxon>Bacteroidota</taxon>
        <taxon>Chitinophagia</taxon>
        <taxon>Chitinophagales</taxon>
        <taxon>Chitinophagaceae</taxon>
        <taxon>Flavisolibacter</taxon>
    </lineage>
</organism>
<dbReference type="KEGG" id="fla:SY85_24515"/>
<keyword evidence="3" id="KW-0998">Cell outer membrane</keyword>
<feature type="domain" description="Outer membrane protein beta-barrel" evidence="5">
    <location>
        <begin position="383"/>
        <end position="784"/>
    </location>
</feature>
<dbReference type="GO" id="GO:0009279">
    <property type="term" value="C:cell outer membrane"/>
    <property type="evidence" value="ECO:0007669"/>
    <property type="project" value="UniProtKB-SubCell"/>
</dbReference>
<keyword evidence="2" id="KW-0472">Membrane</keyword>
<dbReference type="InterPro" id="IPR013784">
    <property type="entry name" value="Carb-bd-like_fold"/>
</dbReference>
<dbReference type="Proteomes" id="UP000077177">
    <property type="component" value="Chromosome"/>
</dbReference>
<name>A0A172U215_9BACT</name>